<accession>A0AAV4UKY8</accession>
<evidence type="ECO:0000313" key="1">
    <source>
        <dbReference type="EMBL" id="GIY58448.1"/>
    </source>
</evidence>
<dbReference type="EMBL" id="BPLR01013059">
    <property type="protein sequence ID" value="GIY58448.1"/>
    <property type="molecule type" value="Genomic_DNA"/>
</dbReference>
<dbReference type="AlphaFoldDB" id="A0AAV4UKY8"/>
<organism evidence="1 2">
    <name type="scientific">Caerostris extrusa</name>
    <name type="common">Bark spider</name>
    <name type="synonym">Caerostris bankana</name>
    <dbReference type="NCBI Taxonomy" id="172846"/>
    <lineage>
        <taxon>Eukaryota</taxon>
        <taxon>Metazoa</taxon>
        <taxon>Ecdysozoa</taxon>
        <taxon>Arthropoda</taxon>
        <taxon>Chelicerata</taxon>
        <taxon>Arachnida</taxon>
        <taxon>Araneae</taxon>
        <taxon>Araneomorphae</taxon>
        <taxon>Entelegynae</taxon>
        <taxon>Araneoidea</taxon>
        <taxon>Araneidae</taxon>
        <taxon>Caerostris</taxon>
    </lineage>
</organism>
<keyword evidence="2" id="KW-1185">Reference proteome</keyword>
<proteinExistence type="predicted"/>
<dbReference type="Proteomes" id="UP001054945">
    <property type="component" value="Unassembled WGS sequence"/>
</dbReference>
<sequence>MEMLSYLPSGLAEMDLPPSGTLSGQRLWLTVFGDELYCYSLRLCYPNRRRVGLKKTNVTANKETKNHKKRVDHYLKNIQKIDSSPASTCKLTQALRIWKQQIQAGL</sequence>
<reference evidence="1 2" key="1">
    <citation type="submission" date="2021-06" db="EMBL/GenBank/DDBJ databases">
        <title>Caerostris extrusa draft genome.</title>
        <authorList>
            <person name="Kono N."/>
            <person name="Arakawa K."/>
        </authorList>
    </citation>
    <scope>NUCLEOTIDE SEQUENCE [LARGE SCALE GENOMIC DNA]</scope>
</reference>
<protein>
    <submittedName>
        <fullName evidence="1">Uncharacterized protein</fullName>
    </submittedName>
</protein>
<gene>
    <name evidence="1" type="ORF">CEXT_346141</name>
</gene>
<comment type="caution">
    <text evidence="1">The sequence shown here is derived from an EMBL/GenBank/DDBJ whole genome shotgun (WGS) entry which is preliminary data.</text>
</comment>
<evidence type="ECO:0000313" key="2">
    <source>
        <dbReference type="Proteomes" id="UP001054945"/>
    </source>
</evidence>
<name>A0AAV4UKY8_CAEEX</name>